<dbReference type="EMBL" id="CP047045">
    <property type="protein sequence ID" value="QGZ94123.1"/>
    <property type="molecule type" value="Genomic_DNA"/>
</dbReference>
<keyword evidence="2" id="KW-1185">Reference proteome</keyword>
<reference evidence="2" key="1">
    <citation type="submission" date="2019-12" db="EMBL/GenBank/DDBJ databases">
        <title>Complete genome of Terracaulis silvestris 0127_4.</title>
        <authorList>
            <person name="Vieira S."/>
            <person name="Riedel T."/>
            <person name="Sproer C."/>
            <person name="Pascual J."/>
            <person name="Boedeker C."/>
            <person name="Overmann J."/>
        </authorList>
    </citation>
    <scope>NUCLEOTIDE SEQUENCE [LARGE SCALE GENOMIC DNA]</scope>
    <source>
        <strain evidence="2">0127_4</strain>
    </source>
</reference>
<dbReference type="Gene3D" id="6.10.280.50">
    <property type="match status" value="1"/>
</dbReference>
<evidence type="ECO:0008006" key="3">
    <source>
        <dbReference type="Google" id="ProtNLM"/>
    </source>
</evidence>
<dbReference type="AlphaFoldDB" id="A0A6I6MSJ3"/>
<proteinExistence type="predicted"/>
<protein>
    <recommendedName>
        <fullName evidence="3">DUF465 domain-containing protein</fullName>
    </recommendedName>
</protein>
<dbReference type="InterPro" id="IPR007420">
    <property type="entry name" value="DUF465"/>
</dbReference>
<gene>
    <name evidence="1" type="ORF">DSM104635_00939</name>
</gene>
<dbReference type="RefSeq" id="WP_158765084.1">
    <property type="nucleotide sequence ID" value="NZ_CP047045.1"/>
</dbReference>
<accession>A0A6I6MSJ3</accession>
<dbReference type="InterPro" id="IPR038444">
    <property type="entry name" value="DUF465_sf"/>
</dbReference>
<dbReference type="KEGG" id="tsv:DSM104635_00939"/>
<dbReference type="Pfam" id="PF04325">
    <property type="entry name" value="DUF465"/>
    <property type="match status" value="1"/>
</dbReference>
<dbReference type="Proteomes" id="UP000431269">
    <property type="component" value="Chromosome"/>
</dbReference>
<evidence type="ECO:0000313" key="2">
    <source>
        <dbReference type="Proteomes" id="UP000431269"/>
    </source>
</evidence>
<name>A0A6I6MSJ3_9CAUL</name>
<organism evidence="1 2">
    <name type="scientific">Terricaulis silvestris</name>
    <dbReference type="NCBI Taxonomy" id="2686094"/>
    <lineage>
        <taxon>Bacteria</taxon>
        <taxon>Pseudomonadati</taxon>
        <taxon>Pseudomonadota</taxon>
        <taxon>Alphaproteobacteria</taxon>
        <taxon>Caulobacterales</taxon>
        <taxon>Caulobacteraceae</taxon>
        <taxon>Terricaulis</taxon>
    </lineage>
</organism>
<evidence type="ECO:0000313" key="1">
    <source>
        <dbReference type="EMBL" id="QGZ94123.1"/>
    </source>
</evidence>
<sequence>MAIEQRLRELDARHRDLDVIIKNEAQHPSSDTVRLAAMKKQKLRLKEEIESIRQGLDHH</sequence>